<protein>
    <submittedName>
        <fullName evidence="1">ADP-ribosylation/Crystallin J1</fullName>
    </submittedName>
</protein>
<dbReference type="InterPro" id="IPR005502">
    <property type="entry name" value="Ribosyl_crysJ1"/>
</dbReference>
<dbReference type="Proteomes" id="UP001448207">
    <property type="component" value="Unassembled WGS sequence"/>
</dbReference>
<gene>
    <name evidence="1" type="ORF">J3Q64DRAFT_1636602</name>
</gene>
<reference evidence="1 2" key="1">
    <citation type="submission" date="2024-04" db="EMBL/GenBank/DDBJ databases">
        <title>Symmetric and asymmetric DNA N6-adenine methylation regulates different biological responses in Mucorales.</title>
        <authorList>
            <consortium name="Lawrence Berkeley National Laboratory"/>
            <person name="Lax C."/>
            <person name="Mondo S.J."/>
            <person name="Osorio-Concepcion M."/>
            <person name="Muszewska A."/>
            <person name="Corrochano-Luque M."/>
            <person name="Gutierrez G."/>
            <person name="Riley R."/>
            <person name="Lipzen A."/>
            <person name="Guo J."/>
            <person name="Hundley H."/>
            <person name="Amirebrahimi M."/>
            <person name="Ng V."/>
            <person name="Lorenzo-Gutierrez D."/>
            <person name="Binder U."/>
            <person name="Yang J."/>
            <person name="Song Y."/>
            <person name="Canovas D."/>
            <person name="Navarro E."/>
            <person name="Freitag M."/>
            <person name="Gabaldon T."/>
            <person name="Grigoriev I.V."/>
            <person name="Corrochano L.M."/>
            <person name="Nicolas F.E."/>
            <person name="Garre V."/>
        </authorList>
    </citation>
    <scope>NUCLEOTIDE SEQUENCE [LARGE SCALE GENOMIC DNA]</scope>
    <source>
        <strain evidence="1 2">L51</strain>
    </source>
</reference>
<organism evidence="1 2">
    <name type="scientific">Phycomyces blakesleeanus</name>
    <dbReference type="NCBI Taxonomy" id="4837"/>
    <lineage>
        <taxon>Eukaryota</taxon>
        <taxon>Fungi</taxon>
        <taxon>Fungi incertae sedis</taxon>
        <taxon>Mucoromycota</taxon>
        <taxon>Mucoromycotina</taxon>
        <taxon>Mucoromycetes</taxon>
        <taxon>Mucorales</taxon>
        <taxon>Phycomycetaceae</taxon>
        <taxon>Phycomyces</taxon>
    </lineage>
</organism>
<dbReference type="EMBL" id="JBCLYO010000004">
    <property type="protein sequence ID" value="KAL0090223.1"/>
    <property type="molecule type" value="Genomic_DNA"/>
</dbReference>
<keyword evidence="2" id="KW-1185">Reference proteome</keyword>
<dbReference type="PANTHER" id="PTHR16222">
    <property type="entry name" value="ADP-RIBOSYLGLYCOHYDROLASE"/>
    <property type="match status" value="1"/>
</dbReference>
<comment type="caution">
    <text evidence="1">The sequence shown here is derived from an EMBL/GenBank/DDBJ whole genome shotgun (WGS) entry which is preliminary data.</text>
</comment>
<proteinExistence type="predicted"/>
<evidence type="ECO:0000313" key="2">
    <source>
        <dbReference type="Proteomes" id="UP001448207"/>
    </source>
</evidence>
<dbReference type="SUPFAM" id="SSF101478">
    <property type="entry name" value="ADP-ribosylglycohydrolase"/>
    <property type="match status" value="1"/>
</dbReference>
<dbReference type="PANTHER" id="PTHR16222:SF28">
    <property type="entry name" value="ADP-RIBOSYLGLYCOHYDROLASE"/>
    <property type="match status" value="1"/>
</dbReference>
<dbReference type="InterPro" id="IPR036705">
    <property type="entry name" value="Ribosyl_crysJ1_sf"/>
</dbReference>
<evidence type="ECO:0000313" key="1">
    <source>
        <dbReference type="EMBL" id="KAL0090223.1"/>
    </source>
</evidence>
<accession>A0ABR3B5I7</accession>
<name>A0ABR3B5I7_PHYBL</name>
<dbReference type="Pfam" id="PF03747">
    <property type="entry name" value="ADP_ribosyl_GH"/>
    <property type="match status" value="2"/>
</dbReference>
<dbReference type="InterPro" id="IPR050792">
    <property type="entry name" value="ADP-ribosylglycohydrolase"/>
</dbReference>
<dbReference type="Gene3D" id="1.10.4080.10">
    <property type="entry name" value="ADP-ribosylation/Crystallin J1"/>
    <property type="match status" value="1"/>
</dbReference>
<sequence>MRIPSGCSKLERAIIIDRVKGMIFGAILGDSLGLATEGMSREQVQKAYSNGPIRFGMDDDQESAGVNFIRDTFRSLFDENDFGDDAEQQLLILFSIQENRGTFNYKDYATRLYNYNVWRKEIDTRDDSGSLVRAAILGVPKFWDGTTVIQNSAECCRITHPDPRSVISSVIVSTIVAR</sequence>